<proteinExistence type="predicted"/>
<dbReference type="AlphaFoldDB" id="U4LWM3"/>
<evidence type="ECO:0000313" key="2">
    <source>
        <dbReference type="EMBL" id="CCX33893.1"/>
    </source>
</evidence>
<feature type="region of interest" description="Disordered" evidence="1">
    <location>
        <begin position="1"/>
        <end position="23"/>
    </location>
</feature>
<sequence>MHLETVDKMGPLYSTAVRGNRNG</sequence>
<accession>U4LWM3</accession>
<organism evidence="2 3">
    <name type="scientific">Pyronema omphalodes (strain CBS 100304)</name>
    <name type="common">Pyronema confluens</name>
    <dbReference type="NCBI Taxonomy" id="1076935"/>
    <lineage>
        <taxon>Eukaryota</taxon>
        <taxon>Fungi</taxon>
        <taxon>Dikarya</taxon>
        <taxon>Ascomycota</taxon>
        <taxon>Pezizomycotina</taxon>
        <taxon>Pezizomycetes</taxon>
        <taxon>Pezizales</taxon>
        <taxon>Pyronemataceae</taxon>
        <taxon>Pyronema</taxon>
    </lineage>
</organism>
<gene>
    <name evidence="2" type="ORF">PCON_02135</name>
</gene>
<evidence type="ECO:0000256" key="1">
    <source>
        <dbReference type="SAM" id="MobiDB-lite"/>
    </source>
</evidence>
<keyword evidence="3" id="KW-1185">Reference proteome</keyword>
<dbReference type="EMBL" id="HF936249">
    <property type="protein sequence ID" value="CCX33893.1"/>
    <property type="molecule type" value="Genomic_DNA"/>
</dbReference>
<name>U4LWM3_PYROM</name>
<dbReference type="Proteomes" id="UP000018144">
    <property type="component" value="Unassembled WGS sequence"/>
</dbReference>
<reference evidence="2 3" key="1">
    <citation type="journal article" date="2013" name="PLoS Genet.">
        <title>The genome and development-dependent transcriptomes of Pyronema confluens: a window into fungal evolution.</title>
        <authorList>
            <person name="Traeger S."/>
            <person name="Altegoer F."/>
            <person name="Freitag M."/>
            <person name="Gabaldon T."/>
            <person name="Kempken F."/>
            <person name="Kumar A."/>
            <person name="Marcet-Houben M."/>
            <person name="Poggeler S."/>
            <person name="Stajich J.E."/>
            <person name="Nowrousian M."/>
        </authorList>
    </citation>
    <scope>NUCLEOTIDE SEQUENCE [LARGE SCALE GENOMIC DNA]</scope>
    <source>
        <strain evidence="3">CBS 100304</strain>
        <tissue evidence="2">Vegetative mycelium</tissue>
    </source>
</reference>
<evidence type="ECO:0000313" key="3">
    <source>
        <dbReference type="Proteomes" id="UP000018144"/>
    </source>
</evidence>
<protein>
    <submittedName>
        <fullName evidence="2">Uncharacterized protein</fullName>
    </submittedName>
</protein>